<evidence type="ECO:0000313" key="2">
    <source>
        <dbReference type="Proteomes" id="UP001148629"/>
    </source>
</evidence>
<gene>
    <name evidence="1" type="ORF">NM208_g5074</name>
</gene>
<comment type="caution">
    <text evidence="1">The sequence shown here is derived from an EMBL/GenBank/DDBJ whole genome shotgun (WGS) entry which is preliminary data.</text>
</comment>
<keyword evidence="2" id="KW-1185">Reference proteome</keyword>
<accession>A0ACC1SIF6</accession>
<evidence type="ECO:0000313" key="1">
    <source>
        <dbReference type="EMBL" id="KAJ3540424.1"/>
    </source>
</evidence>
<dbReference type="Proteomes" id="UP001148629">
    <property type="component" value="Unassembled WGS sequence"/>
</dbReference>
<reference evidence="1" key="1">
    <citation type="submission" date="2022-08" db="EMBL/GenBank/DDBJ databases">
        <title>Genome Sequence of Fusarium decemcellulare.</title>
        <authorList>
            <person name="Buettner E."/>
        </authorList>
    </citation>
    <scope>NUCLEOTIDE SEQUENCE</scope>
    <source>
        <strain evidence="1">Babe19</strain>
    </source>
</reference>
<dbReference type="EMBL" id="JANRMS010000409">
    <property type="protein sequence ID" value="KAJ3540424.1"/>
    <property type="molecule type" value="Genomic_DNA"/>
</dbReference>
<name>A0ACC1SIF6_9HYPO</name>
<protein>
    <submittedName>
        <fullName evidence="1">Uncharacterized protein</fullName>
    </submittedName>
</protein>
<organism evidence="1 2">
    <name type="scientific">Fusarium decemcellulare</name>
    <dbReference type="NCBI Taxonomy" id="57161"/>
    <lineage>
        <taxon>Eukaryota</taxon>
        <taxon>Fungi</taxon>
        <taxon>Dikarya</taxon>
        <taxon>Ascomycota</taxon>
        <taxon>Pezizomycotina</taxon>
        <taxon>Sordariomycetes</taxon>
        <taxon>Hypocreomycetidae</taxon>
        <taxon>Hypocreales</taxon>
        <taxon>Nectriaceae</taxon>
        <taxon>Fusarium</taxon>
        <taxon>Fusarium decemcellulare species complex</taxon>
    </lineage>
</organism>
<proteinExistence type="predicted"/>
<sequence>MAPPSEARKTRTEAQLSRKRLVDRVKHRENRQSHKAQLERIEQDVAFILQSLSSITEQLKYQTQSHTLTRQPVIFHDMLVVPSHESPRGTLSYLATPHSAVATFPTPSRVLDCRCGMRHSDHFESLELCGVTGIYQNQVASPKTATDATSKMPRNPALPSMMLHSDGDNFITSLITPFLRDLKTGSMETLLGGYLYAYRLIRWQLNPCPSTLEDVPAWLLPTAAQVSNPHPVCIDFLPWPKLREHLCLTQSTGSPHSVQLYWDSKSIILDIFTACLLVIFDYAGHFSFVSFMAEMRDPEKDFPFALTGLYCCSTVLFTTVCAVIYCIAGEYTASPALVSASALSAKIAYGLEIPAILTGGLGAGHVGIKLLNEQDSNKPGILVECFYVRLWEKREHEFGGPL</sequence>